<proteinExistence type="predicted"/>
<name>A0AAD0US63_9LEPT</name>
<dbReference type="AlphaFoldDB" id="A0AAD0US63"/>
<evidence type="ECO:0000313" key="1">
    <source>
        <dbReference type="EMBL" id="AYV57681.1"/>
    </source>
</evidence>
<dbReference type="Proteomes" id="UP000276407">
    <property type="component" value="Chromosome 2"/>
</dbReference>
<protein>
    <submittedName>
        <fullName evidence="1">Uncharacterized protein</fullName>
    </submittedName>
</protein>
<organism evidence="1 2">
    <name type="scientific">Leptospira kmetyi</name>
    <dbReference type="NCBI Taxonomy" id="408139"/>
    <lineage>
        <taxon>Bacteria</taxon>
        <taxon>Pseudomonadati</taxon>
        <taxon>Spirochaetota</taxon>
        <taxon>Spirochaetia</taxon>
        <taxon>Leptospirales</taxon>
        <taxon>Leptospiraceae</taxon>
        <taxon>Leptospira</taxon>
    </lineage>
</organism>
<accession>A0AAD0US63</accession>
<dbReference type="EMBL" id="CP033615">
    <property type="protein sequence ID" value="AYV57681.1"/>
    <property type="molecule type" value="Genomic_DNA"/>
</dbReference>
<evidence type="ECO:0000313" key="2">
    <source>
        <dbReference type="Proteomes" id="UP000276407"/>
    </source>
</evidence>
<dbReference type="KEGG" id="lkm:EFP84_18730"/>
<sequence>MNINKFVTKYQLSDKSEIEKIELFCYFHGLGTANFSFSIAVASKWLTDAGFSSPNTTRLKRNIQKTKSIVKSNIKDHFKLRIDRLQEIDKELSLFI</sequence>
<reference evidence="1 2" key="1">
    <citation type="submission" date="2018-11" db="EMBL/GenBank/DDBJ databases">
        <title>Complete genome sequence of Leptospira kmetyi isolate LS 001/16 from soil sample associated with a leptospirosis patient in Kelantan.</title>
        <authorList>
            <person name="Muhammad Yusoff F."/>
            <person name="Muhammad Yusoff S."/>
            <person name="Ahmad M.N."/>
            <person name="Yusof N.Y."/>
            <person name="Aziah I."/>
        </authorList>
    </citation>
    <scope>NUCLEOTIDE SEQUENCE [LARGE SCALE GENOMIC DNA]</scope>
    <source>
        <strain evidence="1 2">LS 001/16</strain>
    </source>
</reference>
<dbReference type="RefSeq" id="WP_123180406.1">
    <property type="nucleotide sequence ID" value="NZ_CP033615.1"/>
</dbReference>
<gene>
    <name evidence="1" type="ORF">EFP84_18730</name>
</gene>